<dbReference type="InterPro" id="IPR003599">
    <property type="entry name" value="Ig_sub"/>
</dbReference>
<keyword evidence="2" id="KW-0732">Signal</keyword>
<evidence type="ECO:0000259" key="7">
    <source>
        <dbReference type="PROSITE" id="PS50835"/>
    </source>
</evidence>
<proteinExistence type="predicted"/>
<reference evidence="8" key="2">
    <citation type="submission" date="2025-09" db="UniProtKB">
        <authorList>
            <consortium name="Ensembl"/>
        </authorList>
    </citation>
    <scope>IDENTIFICATION</scope>
</reference>
<dbReference type="AlphaFoldDB" id="A0A3B4URN1"/>
<keyword evidence="4" id="KW-1015">Disulfide bond</keyword>
<dbReference type="GeneTree" id="ENSGT00990000204085"/>
<keyword evidence="5" id="KW-0325">Glycoprotein</keyword>
<dbReference type="GO" id="GO:0050852">
    <property type="term" value="P:T cell receptor signaling pathway"/>
    <property type="evidence" value="ECO:0007669"/>
    <property type="project" value="TreeGrafter"/>
</dbReference>
<dbReference type="OMA" id="RQMTINQ"/>
<keyword evidence="6" id="KW-0393">Immunoglobulin domain</keyword>
<dbReference type="Gene3D" id="2.60.40.10">
    <property type="entry name" value="Immunoglobulins"/>
    <property type="match status" value="1"/>
</dbReference>
<evidence type="ECO:0000256" key="4">
    <source>
        <dbReference type="ARBA" id="ARBA00023157"/>
    </source>
</evidence>
<evidence type="ECO:0000313" key="9">
    <source>
        <dbReference type="Proteomes" id="UP000261420"/>
    </source>
</evidence>
<dbReference type="InterPro" id="IPR013783">
    <property type="entry name" value="Ig-like_fold"/>
</dbReference>
<comment type="subcellular location">
    <subcellularLocation>
        <location evidence="1">Membrane</location>
    </subcellularLocation>
</comment>
<dbReference type="GO" id="GO:0005102">
    <property type="term" value="F:signaling receptor binding"/>
    <property type="evidence" value="ECO:0007669"/>
    <property type="project" value="TreeGrafter"/>
</dbReference>
<keyword evidence="9" id="KW-1185">Reference proteome</keyword>
<dbReference type="InterPro" id="IPR036179">
    <property type="entry name" value="Ig-like_dom_sf"/>
</dbReference>
<evidence type="ECO:0000313" key="8">
    <source>
        <dbReference type="Ensembl" id="ENSSDUP00000021012.1"/>
    </source>
</evidence>
<dbReference type="STRING" id="41447.ENSSDUP00000021012"/>
<dbReference type="Proteomes" id="UP000261420">
    <property type="component" value="Unplaced"/>
</dbReference>
<dbReference type="Ensembl" id="ENSSDUT00000021393.1">
    <property type="protein sequence ID" value="ENSSDUP00000021012.1"/>
    <property type="gene ID" value="ENSSDUG00000015287.1"/>
</dbReference>
<dbReference type="GO" id="GO:1903037">
    <property type="term" value="P:regulation of leukocyte cell-cell adhesion"/>
    <property type="evidence" value="ECO:0007669"/>
    <property type="project" value="UniProtKB-ARBA"/>
</dbReference>
<accession>A0A3B4URN1</accession>
<dbReference type="InterPro" id="IPR007110">
    <property type="entry name" value="Ig-like_dom"/>
</dbReference>
<dbReference type="SUPFAM" id="SSF48726">
    <property type="entry name" value="Immunoglobulin"/>
    <property type="match status" value="1"/>
</dbReference>
<reference evidence="8" key="1">
    <citation type="submission" date="2025-08" db="UniProtKB">
        <authorList>
            <consortium name="Ensembl"/>
        </authorList>
    </citation>
    <scope>IDENTIFICATION</scope>
</reference>
<organism evidence="8 9">
    <name type="scientific">Seriola dumerili</name>
    <name type="common">Greater amberjack</name>
    <name type="synonym">Caranx dumerili</name>
    <dbReference type="NCBI Taxonomy" id="41447"/>
    <lineage>
        <taxon>Eukaryota</taxon>
        <taxon>Metazoa</taxon>
        <taxon>Chordata</taxon>
        <taxon>Craniata</taxon>
        <taxon>Vertebrata</taxon>
        <taxon>Euteleostomi</taxon>
        <taxon>Actinopterygii</taxon>
        <taxon>Neopterygii</taxon>
        <taxon>Teleostei</taxon>
        <taxon>Neoteleostei</taxon>
        <taxon>Acanthomorphata</taxon>
        <taxon>Carangaria</taxon>
        <taxon>Carangiformes</taxon>
        <taxon>Carangidae</taxon>
        <taxon>Seriola</taxon>
    </lineage>
</organism>
<evidence type="ECO:0000256" key="2">
    <source>
        <dbReference type="ARBA" id="ARBA00022729"/>
    </source>
</evidence>
<evidence type="ECO:0000256" key="5">
    <source>
        <dbReference type="ARBA" id="ARBA00023180"/>
    </source>
</evidence>
<dbReference type="PROSITE" id="PS50835">
    <property type="entry name" value="IG_LIKE"/>
    <property type="match status" value="1"/>
</dbReference>
<dbReference type="PANTHER" id="PTHR24100:SF151">
    <property type="entry name" value="ICOS LIGAND"/>
    <property type="match status" value="1"/>
</dbReference>
<protein>
    <recommendedName>
        <fullName evidence="7">Ig-like domain-containing protein</fullName>
    </recommendedName>
</protein>
<dbReference type="PANTHER" id="PTHR24100">
    <property type="entry name" value="BUTYROPHILIN"/>
    <property type="match status" value="1"/>
</dbReference>
<dbReference type="InterPro" id="IPR050504">
    <property type="entry name" value="IgSF_BTN/MOG"/>
</dbReference>
<dbReference type="GO" id="GO:0001817">
    <property type="term" value="P:regulation of cytokine production"/>
    <property type="evidence" value="ECO:0007669"/>
    <property type="project" value="TreeGrafter"/>
</dbReference>
<sequence length="178" mass="20521">IRGTVGHDVILPCYVEPPFNVTRRTVDWKFGSKFVYVYRHNGHDPDHQHADFKNRTYVDEDEMSKGNLSLRIFPLKKTDAGNYTCSVPEQSGKVMKVNTELIVGKCTVLETRVITLNGFTMCLFYKIDYIYLMLALTFNIKLQSFTHQQLSPEAERNTNVNSSLYHIFSSTEVNTLTR</sequence>
<evidence type="ECO:0000256" key="1">
    <source>
        <dbReference type="ARBA" id="ARBA00004370"/>
    </source>
</evidence>
<dbReference type="FunFam" id="2.60.40.10:FF:000142">
    <property type="entry name" value="V-set domain-containing T-cell activation inhibitor 1"/>
    <property type="match status" value="1"/>
</dbReference>
<evidence type="ECO:0000256" key="6">
    <source>
        <dbReference type="ARBA" id="ARBA00023319"/>
    </source>
</evidence>
<dbReference type="SMART" id="SM00409">
    <property type="entry name" value="IG"/>
    <property type="match status" value="1"/>
</dbReference>
<evidence type="ECO:0000256" key="3">
    <source>
        <dbReference type="ARBA" id="ARBA00023136"/>
    </source>
</evidence>
<dbReference type="InterPro" id="IPR013106">
    <property type="entry name" value="Ig_V-set"/>
</dbReference>
<name>A0A3B4URN1_SERDU</name>
<feature type="domain" description="Ig-like" evidence="7">
    <location>
        <begin position="1"/>
        <end position="95"/>
    </location>
</feature>
<dbReference type="Pfam" id="PF07686">
    <property type="entry name" value="V-set"/>
    <property type="match status" value="1"/>
</dbReference>
<dbReference type="GO" id="GO:0009897">
    <property type="term" value="C:external side of plasma membrane"/>
    <property type="evidence" value="ECO:0007669"/>
    <property type="project" value="TreeGrafter"/>
</dbReference>
<dbReference type="GO" id="GO:0050863">
    <property type="term" value="P:regulation of T cell activation"/>
    <property type="evidence" value="ECO:0007669"/>
    <property type="project" value="UniProtKB-ARBA"/>
</dbReference>
<keyword evidence="3" id="KW-0472">Membrane</keyword>